<evidence type="ECO:0000313" key="3">
    <source>
        <dbReference type="EMBL" id="KAG7548305.1"/>
    </source>
</evidence>
<dbReference type="PANTHER" id="PTHR10775">
    <property type="entry name" value="OS08G0208400 PROTEIN"/>
    <property type="match status" value="1"/>
</dbReference>
<dbReference type="PANTHER" id="PTHR10775:SF183">
    <property type="entry name" value="TRANSPOSON, EN_SPM-LIKE, TRANSPOSASE-ASSOCIATED DOMAIN PROTEIN-RELATED"/>
    <property type="match status" value="1"/>
</dbReference>
<proteinExistence type="predicted"/>
<feature type="domain" description="Transposase-associated" evidence="2">
    <location>
        <begin position="13"/>
        <end position="91"/>
    </location>
</feature>
<sequence length="706" mass="82150">MSCGGEHEIYTLRRWMYNHRDPTTGDVTKEFTDGLRGFMYQATNESFARENGSIFCPCRKCLNDKYLEFNLVKKHLYNRGFMPNYYENRFHDMVTDAFHETTAAFAENIIEEPNVDAQRFYDMLDAANQPIYEGCREGQSKLSLASRMMTIKADNNLSENCMDSWAELFKEYLPPDNISAESYYEIQKLVSSLGLPSQMIDVCIDYCMIFWRDDENLQECRFCGKPRYQPTGGRTRVPYKRMWYLPITDRLKRLYQSGRTAAKMRWHAEHSTTNGEITHPSDAKAWKHFQTLYSDFANECRNVYLGLCTDGFSPFGMSGRQYSLWPVILTPYNLPPDMCMQSEFLFLSILVPGPKHLKRALDVFLQPLIHELKNLWSEGVQTFDYSNKQNFNMRAVVMWTISDFPAYGMLSGWTTHGRLSCPYCMDRTDAFQLKHGRKPCWFDCHRRFLSLHHPYRKNKKWFRKNKVVRLPPPVYLSRNDLFEQIDYYGAQETCKRGGNWHTSAIMPDGYGSTHNWHKQSIFWQLPYWKDLLLRHNLDVMHIEKNFFDNFMNMLLNVQGKTKDSMKSRLDLAEICNRPELHITRDGKLPVPNFRLTSEAKKTLFEWVTSEVKFPDGYVSKFSRCVEQGQKFSGMKSHDCHVFMQRLLPFVLLELLPAHVHEAIAAEHQPSTSQADPVTTTETSPVTGDNTGNGTAAATVSSLSKSF</sequence>
<dbReference type="Pfam" id="PF02992">
    <property type="entry name" value="Transposase_21"/>
    <property type="match status" value="1"/>
</dbReference>
<dbReference type="Proteomes" id="UP000694251">
    <property type="component" value="Chromosome 12"/>
</dbReference>
<dbReference type="Pfam" id="PF13963">
    <property type="entry name" value="Transpos_assoc"/>
    <property type="match status" value="1"/>
</dbReference>
<dbReference type="EMBL" id="JAEFBJ010000012">
    <property type="protein sequence ID" value="KAG7548305.1"/>
    <property type="molecule type" value="Genomic_DNA"/>
</dbReference>
<dbReference type="InterPro" id="IPR029480">
    <property type="entry name" value="Transpos_assoc"/>
</dbReference>
<keyword evidence="4" id="KW-1185">Reference proteome</keyword>
<organism evidence="3 4">
    <name type="scientific">Arabidopsis suecica</name>
    <name type="common">Swedish thale-cress</name>
    <name type="synonym">Cardaminopsis suecica</name>
    <dbReference type="NCBI Taxonomy" id="45249"/>
    <lineage>
        <taxon>Eukaryota</taxon>
        <taxon>Viridiplantae</taxon>
        <taxon>Streptophyta</taxon>
        <taxon>Embryophyta</taxon>
        <taxon>Tracheophyta</taxon>
        <taxon>Spermatophyta</taxon>
        <taxon>Magnoliopsida</taxon>
        <taxon>eudicotyledons</taxon>
        <taxon>Gunneridae</taxon>
        <taxon>Pentapetalae</taxon>
        <taxon>rosids</taxon>
        <taxon>malvids</taxon>
        <taxon>Brassicales</taxon>
        <taxon>Brassicaceae</taxon>
        <taxon>Camelineae</taxon>
        <taxon>Arabidopsis</taxon>
    </lineage>
</organism>
<evidence type="ECO:0000256" key="1">
    <source>
        <dbReference type="SAM" id="MobiDB-lite"/>
    </source>
</evidence>
<feature type="compositionally biased region" description="Polar residues" evidence="1">
    <location>
        <begin position="668"/>
        <end position="706"/>
    </location>
</feature>
<reference evidence="3 4" key="1">
    <citation type="submission" date="2020-12" db="EMBL/GenBank/DDBJ databases">
        <title>Concerted genomic and epigenomic changes stabilize Arabidopsis allopolyploids.</title>
        <authorList>
            <person name="Chen Z."/>
        </authorList>
    </citation>
    <scope>NUCLEOTIDE SEQUENCE [LARGE SCALE GENOMIC DNA]</scope>
    <source>
        <strain evidence="3">As9502</strain>
        <tissue evidence="3">Leaf</tissue>
    </source>
</reference>
<dbReference type="OrthoDB" id="1101085at2759"/>
<gene>
    <name evidence="3" type="ORF">ISN44_As12g034970</name>
</gene>
<dbReference type="InterPro" id="IPR004242">
    <property type="entry name" value="Transposase_21"/>
</dbReference>
<accession>A0A8T1YR44</accession>
<name>A0A8T1YR44_ARASU</name>
<comment type="caution">
    <text evidence="3">The sequence shown here is derived from an EMBL/GenBank/DDBJ whole genome shotgun (WGS) entry which is preliminary data.</text>
</comment>
<protein>
    <submittedName>
        <fullName evidence="3">Transposase-associated domain</fullName>
    </submittedName>
</protein>
<feature type="region of interest" description="Disordered" evidence="1">
    <location>
        <begin position="665"/>
        <end position="706"/>
    </location>
</feature>
<evidence type="ECO:0000259" key="2">
    <source>
        <dbReference type="Pfam" id="PF13963"/>
    </source>
</evidence>
<evidence type="ECO:0000313" key="4">
    <source>
        <dbReference type="Proteomes" id="UP000694251"/>
    </source>
</evidence>
<dbReference type="AlphaFoldDB" id="A0A8T1YR44"/>